<dbReference type="InterPro" id="IPR015421">
    <property type="entry name" value="PyrdxlP-dep_Trfase_major"/>
</dbReference>
<dbReference type="EMBL" id="AOMD01000021">
    <property type="protein sequence ID" value="EMA44856.1"/>
    <property type="molecule type" value="Genomic_DNA"/>
</dbReference>
<dbReference type="AlphaFoldDB" id="M0MGL7"/>
<protein>
    <submittedName>
        <fullName evidence="5">Aminotransferase class I and II</fullName>
    </submittedName>
</protein>
<dbReference type="CDD" id="cd00609">
    <property type="entry name" value="AAT_like"/>
    <property type="match status" value="1"/>
</dbReference>
<evidence type="ECO:0000256" key="3">
    <source>
        <dbReference type="SAM" id="MobiDB-lite"/>
    </source>
</evidence>
<evidence type="ECO:0000256" key="2">
    <source>
        <dbReference type="ARBA" id="ARBA00022898"/>
    </source>
</evidence>
<dbReference type="PANTHER" id="PTHR42885">
    <property type="entry name" value="HISTIDINOL-PHOSPHATE AMINOTRANSFERASE-RELATED"/>
    <property type="match status" value="1"/>
</dbReference>
<evidence type="ECO:0000313" key="6">
    <source>
        <dbReference type="Proteomes" id="UP000011669"/>
    </source>
</evidence>
<reference evidence="5 6" key="1">
    <citation type="journal article" date="2014" name="PLoS Genet.">
        <title>Phylogenetically driven sequencing of extremely halophilic archaea reveals strategies for static and dynamic osmo-response.</title>
        <authorList>
            <person name="Becker E.A."/>
            <person name="Seitzer P.M."/>
            <person name="Tritt A."/>
            <person name="Larsen D."/>
            <person name="Krusor M."/>
            <person name="Yao A.I."/>
            <person name="Wu D."/>
            <person name="Madern D."/>
            <person name="Eisen J.A."/>
            <person name="Darling A.E."/>
            <person name="Facciotti M.T."/>
        </authorList>
    </citation>
    <scope>NUCLEOTIDE SEQUENCE [LARGE SCALE GENOMIC DNA]</scope>
    <source>
        <strain evidence="5 6">DSM 5350</strain>
    </source>
</reference>
<dbReference type="OrthoDB" id="39225at2157"/>
<dbReference type="Gene3D" id="3.40.640.10">
    <property type="entry name" value="Type I PLP-dependent aspartate aminotransferase-like (Major domain)"/>
    <property type="match status" value="1"/>
</dbReference>
<dbReference type="InterPro" id="IPR015422">
    <property type="entry name" value="PyrdxlP-dep_Trfase_small"/>
</dbReference>
<sequence>MNLDNALGVDRAPHGSSDDPNVLDFSANTNPRVPEGVEAVYRDAFAESRSYPSEPPADYRDAAAEYVDCQPDEVIPTPGGLAAIRSVVDLAVSPGDSVLVPFPSFGEYAREVPLQGGEPAFVPHDAVLDIDRSDLAEHALAIVCNPNNPTGETYDSAALDTFAARCRDVDTPLLVDEAFLGFTDQPSLAGTPGVVVARSLTKLFGLPGLRSGFAVTTGEYGEALAAARRPWNVSGPALATGAYCLRQTEFVAETRERVRTERPRLRDALSEQFDVRPSDAPFLLCDVGDRDVDRILEYARERGLALRDARTFRGLDSHIRVAVRLPAENDHLIEVLGDV</sequence>
<dbReference type="SUPFAM" id="SSF53383">
    <property type="entry name" value="PLP-dependent transferases"/>
    <property type="match status" value="1"/>
</dbReference>
<dbReference type="Pfam" id="PF00155">
    <property type="entry name" value="Aminotran_1_2"/>
    <property type="match status" value="1"/>
</dbReference>
<dbReference type="InterPro" id="IPR015424">
    <property type="entry name" value="PyrdxlP-dep_Trfase"/>
</dbReference>
<dbReference type="GO" id="GO:0030170">
    <property type="term" value="F:pyridoxal phosphate binding"/>
    <property type="evidence" value="ECO:0007669"/>
    <property type="project" value="InterPro"/>
</dbReference>
<evidence type="ECO:0000256" key="1">
    <source>
        <dbReference type="ARBA" id="ARBA00001933"/>
    </source>
</evidence>
<organism evidence="5 6">
    <name type="scientific">Halococcus saccharolyticus DSM 5350</name>
    <dbReference type="NCBI Taxonomy" id="1227455"/>
    <lineage>
        <taxon>Archaea</taxon>
        <taxon>Methanobacteriati</taxon>
        <taxon>Methanobacteriota</taxon>
        <taxon>Stenosarchaea group</taxon>
        <taxon>Halobacteria</taxon>
        <taxon>Halobacteriales</taxon>
        <taxon>Halococcaceae</taxon>
        <taxon>Halococcus</taxon>
    </lineage>
</organism>
<dbReference type="PATRIC" id="fig|1227455.4.peg.1918"/>
<keyword evidence="6" id="KW-1185">Reference proteome</keyword>
<dbReference type="Gene3D" id="3.90.1150.10">
    <property type="entry name" value="Aspartate Aminotransferase, domain 1"/>
    <property type="match status" value="1"/>
</dbReference>
<dbReference type="STRING" id="1227455.C449_09364"/>
<dbReference type="InParanoid" id="M0MGL7"/>
<gene>
    <name evidence="5" type="ORF">C449_09364</name>
</gene>
<comment type="cofactor">
    <cofactor evidence="1">
        <name>pyridoxal 5'-phosphate</name>
        <dbReference type="ChEBI" id="CHEBI:597326"/>
    </cofactor>
</comment>
<dbReference type="GO" id="GO:0008483">
    <property type="term" value="F:transaminase activity"/>
    <property type="evidence" value="ECO:0007669"/>
    <property type="project" value="UniProtKB-KW"/>
</dbReference>
<evidence type="ECO:0000313" key="5">
    <source>
        <dbReference type="EMBL" id="EMA44856.1"/>
    </source>
</evidence>
<proteinExistence type="predicted"/>
<dbReference type="PANTHER" id="PTHR42885:SF1">
    <property type="entry name" value="THREONINE-PHOSPHATE DECARBOXYLASE"/>
    <property type="match status" value="1"/>
</dbReference>
<dbReference type="InterPro" id="IPR004839">
    <property type="entry name" value="Aminotransferase_I/II_large"/>
</dbReference>
<keyword evidence="5" id="KW-0808">Transferase</keyword>
<name>M0MGL7_9EURY</name>
<dbReference type="RefSeq" id="WP_006077727.1">
    <property type="nucleotide sequence ID" value="NZ_AOMD01000021.1"/>
</dbReference>
<dbReference type="Proteomes" id="UP000011669">
    <property type="component" value="Unassembled WGS sequence"/>
</dbReference>
<accession>M0MGL7</accession>
<keyword evidence="2" id="KW-0663">Pyridoxal phosphate</keyword>
<evidence type="ECO:0000259" key="4">
    <source>
        <dbReference type="Pfam" id="PF00155"/>
    </source>
</evidence>
<keyword evidence="5" id="KW-0032">Aminotransferase</keyword>
<comment type="caution">
    <text evidence="5">The sequence shown here is derived from an EMBL/GenBank/DDBJ whole genome shotgun (WGS) entry which is preliminary data.</text>
</comment>
<feature type="domain" description="Aminotransferase class I/classII large" evidence="4">
    <location>
        <begin position="22"/>
        <end position="336"/>
    </location>
</feature>
<feature type="region of interest" description="Disordered" evidence="3">
    <location>
        <begin position="1"/>
        <end position="30"/>
    </location>
</feature>